<dbReference type="SUPFAM" id="SSF52540">
    <property type="entry name" value="P-loop containing nucleoside triphosphate hydrolases"/>
    <property type="match status" value="2"/>
</dbReference>
<evidence type="ECO:0000259" key="4">
    <source>
        <dbReference type="PROSITE" id="PS50966"/>
    </source>
</evidence>
<dbReference type="Proteomes" id="UP001226020">
    <property type="component" value="Unassembled WGS sequence"/>
</dbReference>
<dbReference type="CDD" id="cd18793">
    <property type="entry name" value="SF2_C_SNF"/>
    <property type="match status" value="1"/>
</dbReference>
<accession>A0AAW8C8T3</accession>
<dbReference type="PROSITE" id="PS50966">
    <property type="entry name" value="ZF_SWIM"/>
    <property type="match status" value="1"/>
</dbReference>
<reference evidence="7 8" key="1">
    <citation type="journal article" date="2023" name="Front. Microbiol.">
        <title>Phylogeography and host specificity of Pasteurellaceae pathogenic to sea-farmed fish in the north-east Atlantic.</title>
        <authorList>
            <person name="Gulla S."/>
            <person name="Colquhoun D.J."/>
            <person name="Olsen A.B."/>
            <person name="Spilsberg B."/>
            <person name="Lagesen K."/>
            <person name="Aakesson C.P."/>
            <person name="Strom S."/>
            <person name="Manji F."/>
            <person name="Birkbeck T.H."/>
            <person name="Nilsen H.K."/>
        </authorList>
    </citation>
    <scope>NUCLEOTIDE SEQUENCE [LARGE SCALE GENOMIC DNA]</scope>
    <source>
        <strain evidence="7 8">NVIB3131</strain>
    </source>
</reference>
<keyword evidence="3" id="KW-0479">Metal-binding</keyword>
<dbReference type="InterPro" id="IPR001650">
    <property type="entry name" value="Helicase_C-like"/>
</dbReference>
<keyword evidence="3" id="KW-0863">Zinc-finger</keyword>
<dbReference type="Gene3D" id="3.40.50.10810">
    <property type="entry name" value="Tandem AAA-ATPase domain"/>
    <property type="match status" value="1"/>
</dbReference>
<dbReference type="PROSITE" id="PS51192">
    <property type="entry name" value="HELICASE_ATP_BIND_1"/>
    <property type="match status" value="1"/>
</dbReference>
<dbReference type="Pfam" id="PF00176">
    <property type="entry name" value="SNF2-rel_dom"/>
    <property type="match status" value="1"/>
</dbReference>
<dbReference type="PROSITE" id="PS51194">
    <property type="entry name" value="HELICASE_CTER"/>
    <property type="match status" value="1"/>
</dbReference>
<gene>
    <name evidence="7" type="ORF">QJU57_00040</name>
</gene>
<dbReference type="InterPro" id="IPR007527">
    <property type="entry name" value="Znf_SWIM"/>
</dbReference>
<name>A0AAW8C8T3_9PAST</name>
<dbReference type="GO" id="GO:0008270">
    <property type="term" value="F:zinc ion binding"/>
    <property type="evidence" value="ECO:0007669"/>
    <property type="project" value="UniProtKB-KW"/>
</dbReference>
<evidence type="ECO:0000256" key="3">
    <source>
        <dbReference type="PROSITE-ProRule" id="PRU00325"/>
    </source>
</evidence>
<dbReference type="Gene3D" id="3.40.50.300">
    <property type="entry name" value="P-loop containing nucleotide triphosphate hydrolases"/>
    <property type="match status" value="1"/>
</dbReference>
<protein>
    <submittedName>
        <fullName evidence="7">DEAD/DEAH box helicase</fullName>
    </submittedName>
</protein>
<dbReference type="InterPro" id="IPR027417">
    <property type="entry name" value="P-loop_NTPase"/>
</dbReference>
<keyword evidence="2 7" id="KW-0347">Helicase</keyword>
<feature type="domain" description="Helicase C-terminal" evidence="6">
    <location>
        <begin position="1069"/>
        <end position="1221"/>
    </location>
</feature>
<dbReference type="InterPro" id="IPR000330">
    <property type="entry name" value="SNF2_N"/>
</dbReference>
<evidence type="ECO:0000259" key="6">
    <source>
        <dbReference type="PROSITE" id="PS51194"/>
    </source>
</evidence>
<evidence type="ECO:0000256" key="1">
    <source>
        <dbReference type="ARBA" id="ARBA00022801"/>
    </source>
</evidence>
<dbReference type="GO" id="GO:0004386">
    <property type="term" value="F:helicase activity"/>
    <property type="evidence" value="ECO:0007669"/>
    <property type="project" value="UniProtKB-KW"/>
</dbReference>
<dbReference type="CDD" id="cd18012">
    <property type="entry name" value="DEXQc_arch_SWI2_SNF2"/>
    <property type="match status" value="1"/>
</dbReference>
<dbReference type="InterPro" id="IPR049730">
    <property type="entry name" value="SNF2/RAD54-like_C"/>
</dbReference>
<dbReference type="InterPro" id="IPR014001">
    <property type="entry name" value="Helicase_ATP-bd"/>
</dbReference>
<comment type="caution">
    <text evidence="7">The sequence shown here is derived from an EMBL/GenBank/DDBJ whole genome shotgun (WGS) entry which is preliminary data.</text>
</comment>
<keyword evidence="8" id="KW-1185">Reference proteome</keyword>
<dbReference type="GO" id="GO:0005524">
    <property type="term" value="F:ATP binding"/>
    <property type="evidence" value="ECO:0007669"/>
    <property type="project" value="InterPro"/>
</dbReference>
<evidence type="ECO:0000313" key="8">
    <source>
        <dbReference type="Proteomes" id="UP001226020"/>
    </source>
</evidence>
<keyword evidence="3" id="KW-0862">Zinc</keyword>
<sequence>MNIREKIRDYIDKYADLKIQKRAENILLHFSGKKNGSYIFTYKGTKREPYHIDIEFIKRAIFTNCTCPYNFGGLCKHEVAALNYISDFLIDENNNLMEEDDKVECDLSDDVIKKFQQGEIQLVDHLLSEDMLLKLRDIYPSYFSFDDVRLKKVTESEVEGIVCNNIHILCQYDINTQILRFEIKNTDKEYFDFVILTLLKIICNLGKDFFDPDYKQKLIQGYFQENSIDHKYESYFDIKVINEKATLVSKIPNFYVKTDALQKGLLLSENDEIALDLLPEKMHSPETSGFGFCIKQSWHSASKFDFVLFHGKFKKNTREISSALKPIYDHNFLDYFNAREEQEQQMLVQAFALVSELEEFRIRADQLSSLSEIYVKFKHFIDNHKDSYPFFIKPDRDTNFARKNIEPVIFSDSSAKLFFKVKKTKQRISVIPKICIDDKEYKINDSELFITSFFCIKNGQTLHFFDSPKDFVYLKKFNFKSEINFPSLEQEAILTNVIHPLSKHFDVVHNLVTPKPLPSDLILHKEIYISDFQELYIVFKLGVRYGDCFVTVDSNEAIFDEKTQQWLQRDKVFEEAFSDYFQSLHPDFAHQQGKFYLSPYKLLEDEWLIKISQKLQQHNIELFGVKDLKSFNYSLHTPTIKLAVDSEIDWFDLKIQVSFGKEKVALKDIKQAVLNKQKFVRLKDGSMGILPEKWLRKIANYFKVGKVGENGIQISHYQFNLLDELYEQLEKKPEFLKELYRKKQSLEQLHNKAVENIAIPKGLQAQLRPYQQEGFNWLVFLHNNHLGGCLADDMGLGKTLQTIALLLYLKENSKISISSPHLIVAPTSLIFNWQKEIEKFAPNLKVLIYTGMSRHDKYSLMNEVDVVITTYGTVVNDIENLQQQKFSYIIADESQAMKNPNSKRYKAMRLLEANNRLALTGTPIENNTFDLYAQMNFINSGMLGSMKHFKTTFSDAIDKEKDVEAATLLHKMVYPFLLRRTKSQVAQDLPPKTENIIFCEMEREQRQVYDAFKEKYRTELLNKMEQEGEQSTQLHILQGLTKLRQICNAPQLLDDGEGSYTKASIKLDILLEYVLEIMTQGSKILIFSQFTSMLSLVKARLESEGIVFEYLDGQTMDRQKRVSNFQENDEVKVFLISLKAGGTGLNLTKAEYVFLLDPWWNPAVENQAIDRCYRIGQDKHVIAYRMICKDTIEEKIMALQSDKKRVSESIIQVDKDTKSFDKAQVKALFS</sequence>
<keyword evidence="1" id="KW-0378">Hydrolase</keyword>
<organism evidence="7 8">
    <name type="scientific">Phocoenobacter atlanticus subsp. atlanticus</name>
    <dbReference type="NCBI Taxonomy" id="3061285"/>
    <lineage>
        <taxon>Bacteria</taxon>
        <taxon>Pseudomonadati</taxon>
        <taxon>Pseudomonadota</taxon>
        <taxon>Gammaproteobacteria</taxon>
        <taxon>Pasteurellales</taxon>
        <taxon>Pasteurellaceae</taxon>
        <taxon>Phocoenobacter</taxon>
        <taxon>Phocoenobacter atlanticus</taxon>
    </lineage>
</organism>
<dbReference type="RefSeq" id="WP_306350456.1">
    <property type="nucleotide sequence ID" value="NZ_JASAWV010000001.1"/>
</dbReference>
<evidence type="ECO:0000256" key="2">
    <source>
        <dbReference type="ARBA" id="ARBA00022806"/>
    </source>
</evidence>
<keyword evidence="2 7" id="KW-0547">Nucleotide-binding</keyword>
<dbReference type="EMBL" id="JASAXT010000001">
    <property type="protein sequence ID" value="MDP8147470.1"/>
    <property type="molecule type" value="Genomic_DNA"/>
</dbReference>
<dbReference type="PANTHER" id="PTHR10799">
    <property type="entry name" value="SNF2/RAD54 HELICASE FAMILY"/>
    <property type="match status" value="1"/>
</dbReference>
<feature type="domain" description="Helicase ATP-binding" evidence="5">
    <location>
        <begin position="779"/>
        <end position="941"/>
    </location>
</feature>
<dbReference type="Pfam" id="PF00271">
    <property type="entry name" value="Helicase_C"/>
    <property type="match status" value="1"/>
</dbReference>
<keyword evidence="2 7" id="KW-0067">ATP-binding</keyword>
<feature type="domain" description="SWIM-type" evidence="4">
    <location>
        <begin position="50"/>
        <end position="86"/>
    </location>
</feature>
<dbReference type="SMART" id="SM00490">
    <property type="entry name" value="HELICc"/>
    <property type="match status" value="1"/>
</dbReference>
<dbReference type="GO" id="GO:0016787">
    <property type="term" value="F:hydrolase activity"/>
    <property type="evidence" value="ECO:0007669"/>
    <property type="project" value="UniProtKB-KW"/>
</dbReference>
<evidence type="ECO:0000313" key="7">
    <source>
        <dbReference type="EMBL" id="MDP8147470.1"/>
    </source>
</evidence>
<proteinExistence type="predicted"/>
<dbReference type="SMART" id="SM00487">
    <property type="entry name" value="DEXDc"/>
    <property type="match status" value="1"/>
</dbReference>
<dbReference type="AlphaFoldDB" id="A0AAW8C8T3"/>
<evidence type="ECO:0000259" key="5">
    <source>
        <dbReference type="PROSITE" id="PS51192"/>
    </source>
</evidence>
<dbReference type="InterPro" id="IPR038718">
    <property type="entry name" value="SNF2-like_sf"/>
</dbReference>